<organism evidence="2 3">
    <name type="scientific">Sporothrix epigloea</name>
    <dbReference type="NCBI Taxonomy" id="1892477"/>
    <lineage>
        <taxon>Eukaryota</taxon>
        <taxon>Fungi</taxon>
        <taxon>Dikarya</taxon>
        <taxon>Ascomycota</taxon>
        <taxon>Pezizomycotina</taxon>
        <taxon>Sordariomycetes</taxon>
        <taxon>Sordariomycetidae</taxon>
        <taxon>Ophiostomatales</taxon>
        <taxon>Ophiostomataceae</taxon>
        <taxon>Sporothrix</taxon>
    </lineage>
</organism>
<dbReference type="Proteomes" id="UP001642502">
    <property type="component" value="Unassembled WGS sequence"/>
</dbReference>
<proteinExistence type="predicted"/>
<name>A0ABP0DAN9_9PEZI</name>
<dbReference type="EMBL" id="CAWUON010000011">
    <property type="protein sequence ID" value="CAK7265290.1"/>
    <property type="molecule type" value="Genomic_DNA"/>
</dbReference>
<keyword evidence="3" id="KW-1185">Reference proteome</keyword>
<evidence type="ECO:0000256" key="1">
    <source>
        <dbReference type="SAM" id="Phobius"/>
    </source>
</evidence>
<evidence type="ECO:0000313" key="2">
    <source>
        <dbReference type="EMBL" id="CAK7265290.1"/>
    </source>
</evidence>
<protein>
    <submittedName>
        <fullName evidence="2">Uncharacterized protein</fullName>
    </submittedName>
</protein>
<keyword evidence="1" id="KW-1133">Transmembrane helix</keyword>
<sequence>MASVSWSEMVKLVSSQTFKALVALLIVWAVVFSLIVNVDVLTGAQMAGSVGILSQLVHGQKALPMSSQRVPDGGSSIKAWPEKHDTLIAYVYSESAFGRDNFRYFIRMGLHQAADFVFIFNGPVSIADEVPNWSNIRVVQRNNTCYDMGAVGEVMRTDDLWKYYKKFISINASIRGPFVPYWSDACWSDMYLNKVTDTVKFVGLTASCWPRGHIQSMIYATDDIGMGILLDPDHATTGVDDVYGTADATVGLSGCYNGHKSAVHSEIGLATLITNAGYQVDAMMAAFHHEEGIEEYCRTSGNGTGDVLLPNQYFGTDVHPYETIFFKTNRKIHSVGIGQLTAWHLRRNVTAMDLCPAM</sequence>
<keyword evidence="1" id="KW-0472">Membrane</keyword>
<feature type="transmembrane region" description="Helical" evidence="1">
    <location>
        <begin position="20"/>
        <end position="38"/>
    </location>
</feature>
<evidence type="ECO:0000313" key="3">
    <source>
        <dbReference type="Proteomes" id="UP001642502"/>
    </source>
</evidence>
<gene>
    <name evidence="2" type="ORF">SEPCBS119000_001437</name>
</gene>
<accession>A0ABP0DAN9</accession>
<reference evidence="2 3" key="1">
    <citation type="submission" date="2024-01" db="EMBL/GenBank/DDBJ databases">
        <authorList>
            <person name="Allen C."/>
            <person name="Tagirdzhanova G."/>
        </authorList>
    </citation>
    <scope>NUCLEOTIDE SEQUENCE [LARGE SCALE GENOMIC DNA]</scope>
    <source>
        <strain evidence="2 3">CBS 119000</strain>
    </source>
</reference>
<keyword evidence="1" id="KW-0812">Transmembrane</keyword>
<comment type="caution">
    <text evidence="2">The sequence shown here is derived from an EMBL/GenBank/DDBJ whole genome shotgun (WGS) entry which is preliminary data.</text>
</comment>